<gene>
    <name evidence="3" type="ORF">GIB67_017243</name>
</gene>
<evidence type="ECO:0000256" key="2">
    <source>
        <dbReference type="SAM" id="MobiDB-lite"/>
    </source>
</evidence>
<proteinExistence type="predicted"/>
<sequence>MRRKLNSTADSYSDTEVDSKNVFIAGVKSTVEKIKSMLDEVAEEETELKLVLEGLDLSRKKRVDSKSDKSLPSPGAMKSGEVAKEKWKRLESSGEKVIEMRPAAVDNIREVEERARLAALQGEKDTSKMVAHLLKGMWLSIEEEKSEMEKTMGELEKNIARANNEAMKEVKLGRHLMLKGYSEEEVDAIKADTYVEEGEDEEAEVVGIMDGLNGVSRQIVHDNQGDDVELPEGGSEKAISGLTLQVKGKDSEIHKGLKELSEATERAEKLQLQVNTLAAK</sequence>
<evidence type="ECO:0000313" key="4">
    <source>
        <dbReference type="Proteomes" id="UP000541444"/>
    </source>
</evidence>
<comment type="caution">
    <text evidence="3">The sequence shown here is derived from an EMBL/GenBank/DDBJ whole genome shotgun (WGS) entry which is preliminary data.</text>
</comment>
<dbReference type="Proteomes" id="UP000541444">
    <property type="component" value="Unassembled WGS sequence"/>
</dbReference>
<evidence type="ECO:0000313" key="3">
    <source>
        <dbReference type="EMBL" id="KAF6167748.1"/>
    </source>
</evidence>
<feature type="region of interest" description="Disordered" evidence="2">
    <location>
        <begin position="62"/>
        <end position="81"/>
    </location>
</feature>
<protein>
    <submittedName>
        <fullName evidence="3">Uncharacterized protein</fullName>
    </submittedName>
</protein>
<keyword evidence="4" id="KW-1185">Reference proteome</keyword>
<feature type="coiled-coil region" evidence="1">
    <location>
        <begin position="141"/>
        <end position="172"/>
    </location>
</feature>
<accession>A0A7J7NLD0</accession>
<name>A0A7J7NLD0_9MAGN</name>
<dbReference type="AlphaFoldDB" id="A0A7J7NLD0"/>
<feature type="non-terminal residue" evidence="3">
    <location>
        <position position="1"/>
    </location>
</feature>
<keyword evidence="1" id="KW-0175">Coiled coil</keyword>
<evidence type="ECO:0000256" key="1">
    <source>
        <dbReference type="SAM" id="Coils"/>
    </source>
</evidence>
<feature type="coiled-coil region" evidence="1">
    <location>
        <begin position="253"/>
        <end position="280"/>
    </location>
</feature>
<reference evidence="3 4" key="1">
    <citation type="journal article" date="2020" name="IScience">
        <title>Genome Sequencing of the Endangered Kingdonia uniflora (Circaeasteraceae, Ranunculales) Reveals Potential Mechanisms of Evolutionary Specialization.</title>
        <authorList>
            <person name="Sun Y."/>
            <person name="Deng T."/>
            <person name="Zhang A."/>
            <person name="Moore M.J."/>
            <person name="Landis J.B."/>
            <person name="Lin N."/>
            <person name="Zhang H."/>
            <person name="Zhang X."/>
            <person name="Huang J."/>
            <person name="Zhang X."/>
            <person name="Sun H."/>
            <person name="Wang H."/>
        </authorList>
    </citation>
    <scope>NUCLEOTIDE SEQUENCE [LARGE SCALE GENOMIC DNA]</scope>
    <source>
        <strain evidence="3">TB1705</strain>
        <tissue evidence="3">Leaf</tissue>
    </source>
</reference>
<organism evidence="3 4">
    <name type="scientific">Kingdonia uniflora</name>
    <dbReference type="NCBI Taxonomy" id="39325"/>
    <lineage>
        <taxon>Eukaryota</taxon>
        <taxon>Viridiplantae</taxon>
        <taxon>Streptophyta</taxon>
        <taxon>Embryophyta</taxon>
        <taxon>Tracheophyta</taxon>
        <taxon>Spermatophyta</taxon>
        <taxon>Magnoliopsida</taxon>
        <taxon>Ranunculales</taxon>
        <taxon>Circaeasteraceae</taxon>
        <taxon>Kingdonia</taxon>
    </lineage>
</organism>
<dbReference type="EMBL" id="JACGCM010000719">
    <property type="protein sequence ID" value="KAF6167748.1"/>
    <property type="molecule type" value="Genomic_DNA"/>
</dbReference>